<evidence type="ECO:0000259" key="1">
    <source>
        <dbReference type="Pfam" id="PF10021"/>
    </source>
</evidence>
<dbReference type="PANTHER" id="PTHR35596">
    <property type="entry name" value="DUF2263 DOMAIN-CONTAINING PROTEIN"/>
    <property type="match status" value="1"/>
</dbReference>
<sequence length="355" mass="40697">MSIALAPTNDYWTTRVDRHQSRRTMLKYLLTIRSLPGNSQLLDWIDQCAPSSKINWNIVEKNYIQLKNTIEPYQVFHHASNLGTYWEMKIKNVAKIVDSQARPYIARYRSNGFKSDELKIYWNYQQIRDIIKDNSYNSLADIDARKALLNIPVHNRIHRGTFHFVISPITDAVFQVPQGKQIIVLDFADERMPGGYFIEYAKTQEEAILYHSDGYRALLDLKYKMMDGGYMLPEFGGAYIKRVRFFRGGQQERLTDLIVAACYDVSGKNEGLYQPPSKTDEHQMRARTLEKFRSIIASAVANTEGSGKNTYLLLGPIGTGAFGNSQLMIAQLFNQVLNHPLMGSTGPIRYAFEQI</sequence>
<proteinExistence type="predicted"/>
<dbReference type="InterPro" id="IPR019261">
    <property type="entry name" value="PARG_cat_microbial"/>
</dbReference>
<accession>A0A819NKC4</accession>
<reference evidence="2" key="1">
    <citation type="submission" date="2021-02" db="EMBL/GenBank/DDBJ databases">
        <authorList>
            <person name="Nowell W R."/>
        </authorList>
    </citation>
    <scope>NUCLEOTIDE SEQUENCE</scope>
</reference>
<dbReference type="InterPro" id="IPR012664">
    <property type="entry name" value="CHP02452"/>
</dbReference>
<dbReference type="PANTHER" id="PTHR35596:SF1">
    <property type="entry name" value="MICROBIAL-TYPE PARG CATALYTIC DOMAIN-CONTAINING PROTEIN"/>
    <property type="match status" value="1"/>
</dbReference>
<name>A0A819NKC4_9BILA</name>
<evidence type="ECO:0000313" key="3">
    <source>
        <dbReference type="Proteomes" id="UP000663836"/>
    </source>
</evidence>
<comment type="caution">
    <text evidence="2">The sequence shown here is derived from an EMBL/GenBank/DDBJ whole genome shotgun (WGS) entry which is preliminary data.</text>
</comment>
<gene>
    <name evidence="2" type="ORF">JBS370_LOCUS26123</name>
</gene>
<dbReference type="AlphaFoldDB" id="A0A819NKC4"/>
<evidence type="ECO:0000313" key="2">
    <source>
        <dbReference type="EMBL" id="CAF3998262.1"/>
    </source>
</evidence>
<dbReference type="Gene3D" id="3.40.220.10">
    <property type="entry name" value="Leucine Aminopeptidase, subunit E, domain 1"/>
    <property type="match status" value="1"/>
</dbReference>
<dbReference type="EMBL" id="CAJOBD010004529">
    <property type="protein sequence ID" value="CAF3998262.1"/>
    <property type="molecule type" value="Genomic_DNA"/>
</dbReference>
<dbReference type="InterPro" id="IPR043472">
    <property type="entry name" value="Macro_dom-like"/>
</dbReference>
<dbReference type="NCBIfam" id="TIGR02452">
    <property type="entry name" value="TIGR02452 family protein"/>
    <property type="match status" value="1"/>
</dbReference>
<dbReference type="Pfam" id="PF10021">
    <property type="entry name" value="PARG_cat_microb"/>
    <property type="match status" value="1"/>
</dbReference>
<dbReference type="Proteomes" id="UP000663836">
    <property type="component" value="Unassembled WGS sequence"/>
</dbReference>
<feature type="non-terminal residue" evidence="2">
    <location>
        <position position="1"/>
    </location>
</feature>
<feature type="domain" description="Microbial-type PARG catalytic" evidence="1">
    <location>
        <begin position="177"/>
        <end position="220"/>
    </location>
</feature>
<protein>
    <recommendedName>
        <fullName evidence="1">Microbial-type PARG catalytic domain-containing protein</fullName>
    </recommendedName>
</protein>
<organism evidence="2 3">
    <name type="scientific">Rotaria sordida</name>
    <dbReference type="NCBI Taxonomy" id="392033"/>
    <lineage>
        <taxon>Eukaryota</taxon>
        <taxon>Metazoa</taxon>
        <taxon>Spiralia</taxon>
        <taxon>Gnathifera</taxon>
        <taxon>Rotifera</taxon>
        <taxon>Eurotatoria</taxon>
        <taxon>Bdelloidea</taxon>
        <taxon>Philodinida</taxon>
        <taxon>Philodinidae</taxon>
        <taxon>Rotaria</taxon>
    </lineage>
</organism>